<organism evidence="3 4">
    <name type="scientific">Kwoniella heveanensis BCC8398</name>
    <dbReference type="NCBI Taxonomy" id="1296120"/>
    <lineage>
        <taxon>Eukaryota</taxon>
        <taxon>Fungi</taxon>
        <taxon>Dikarya</taxon>
        <taxon>Basidiomycota</taxon>
        <taxon>Agaricomycotina</taxon>
        <taxon>Tremellomycetes</taxon>
        <taxon>Tremellales</taxon>
        <taxon>Cryptococcaceae</taxon>
        <taxon>Kwoniella</taxon>
    </lineage>
</organism>
<dbReference type="EMBL" id="KI669497">
    <property type="protein sequence ID" value="OCF35948.1"/>
    <property type="molecule type" value="Genomic_DNA"/>
</dbReference>
<keyword evidence="4" id="KW-1185">Reference proteome</keyword>
<feature type="region of interest" description="Disordered" evidence="1">
    <location>
        <begin position="40"/>
        <end position="107"/>
    </location>
</feature>
<dbReference type="PANTHER" id="PTHR47098">
    <property type="entry name" value="PROTEIN MAK32"/>
    <property type="match status" value="1"/>
</dbReference>
<dbReference type="STRING" id="1296120.A0A1B9GY23"/>
<evidence type="ECO:0000259" key="2">
    <source>
        <dbReference type="Pfam" id="PF00294"/>
    </source>
</evidence>
<protein>
    <submittedName>
        <fullName evidence="3">PfkB family carbohydrate kinase superfamily protein</fullName>
    </submittedName>
</protein>
<dbReference type="SUPFAM" id="SSF53613">
    <property type="entry name" value="Ribokinase-like"/>
    <property type="match status" value="1"/>
</dbReference>
<dbReference type="AlphaFoldDB" id="A0A1B9GY23"/>
<evidence type="ECO:0000313" key="3">
    <source>
        <dbReference type="EMBL" id="OCF35948.1"/>
    </source>
</evidence>
<dbReference type="Proteomes" id="UP000092666">
    <property type="component" value="Unassembled WGS sequence"/>
</dbReference>
<gene>
    <name evidence="3" type="ORF">I316_02443</name>
</gene>
<reference evidence="3 4" key="1">
    <citation type="submission" date="2013-07" db="EMBL/GenBank/DDBJ databases">
        <title>The Genome Sequence of Cryptococcus heveanensis BCC8398.</title>
        <authorList>
            <consortium name="The Broad Institute Genome Sequencing Platform"/>
            <person name="Cuomo C."/>
            <person name="Litvintseva A."/>
            <person name="Chen Y."/>
            <person name="Heitman J."/>
            <person name="Sun S."/>
            <person name="Springer D."/>
            <person name="Dromer F."/>
            <person name="Young S.K."/>
            <person name="Zeng Q."/>
            <person name="Gargeya S."/>
            <person name="Fitzgerald M."/>
            <person name="Abouelleil A."/>
            <person name="Alvarado L."/>
            <person name="Berlin A.M."/>
            <person name="Chapman S.B."/>
            <person name="Dewar J."/>
            <person name="Goldberg J."/>
            <person name="Griggs A."/>
            <person name="Gujja S."/>
            <person name="Hansen M."/>
            <person name="Howarth C."/>
            <person name="Imamovic A."/>
            <person name="Larimer J."/>
            <person name="McCowan C."/>
            <person name="Murphy C."/>
            <person name="Pearson M."/>
            <person name="Priest M."/>
            <person name="Roberts A."/>
            <person name="Saif S."/>
            <person name="Shea T."/>
            <person name="Sykes S."/>
            <person name="Wortman J."/>
            <person name="Nusbaum C."/>
            <person name="Birren B."/>
        </authorList>
    </citation>
    <scope>NUCLEOTIDE SEQUENCE [LARGE SCALE GENOMIC DNA]</scope>
    <source>
        <strain evidence="3 4">BCC8398</strain>
    </source>
</reference>
<feature type="compositionally biased region" description="Polar residues" evidence="1">
    <location>
        <begin position="86"/>
        <end position="102"/>
    </location>
</feature>
<sequence length="447" mass="49111">MTGTDGEPSSHRLSDSLGERPILASIGTVLIDAFDSPPRPVLDTVSPTIPSPPSILPSASGASQPSSPVLQSAQQLIPPSIPNRLVTPTASPAGSGPSTPQLSLDDVPMPNAEDVYEMLGGGALFALVGARFWLPPHKLKTLVDRAPEHEENDLPAEVEEKLDTLGKDIWVYNRGEGTRMTRARIRYEGDVRFFQPIVKAPFRTVPQLRASLLGRAEYLHISPPYSPENVNDLLVQLREHNNVNGNTLTDGDDNERWAPKIVFEPTPPSCHPGQREWLEKIIPDIYVLSPNHEELFSFYGIPKISFSDPELRPTVERLIHHVLHNIGIWKDGTGIVVVRCGRLGACIGTVEGGLKWCPAYFEGEQEHRVRDVTGAGNSFLGGFVAGLSVSDNPYEALLYATISASFVVEQFGLPTLTSDDGEERWNDDSPKRRLEDLRQRMSSTLTL</sequence>
<dbReference type="Pfam" id="PF00294">
    <property type="entry name" value="PfkB"/>
    <property type="match status" value="1"/>
</dbReference>
<keyword evidence="3" id="KW-0808">Transferase</keyword>
<dbReference type="Gene3D" id="3.40.1190.20">
    <property type="match status" value="1"/>
</dbReference>
<keyword evidence="3" id="KW-0418">Kinase</keyword>
<proteinExistence type="predicted"/>
<dbReference type="PANTHER" id="PTHR47098:SF2">
    <property type="entry name" value="PROTEIN MAK32"/>
    <property type="match status" value="1"/>
</dbReference>
<accession>A0A1B9GY23</accession>
<dbReference type="GO" id="GO:0016301">
    <property type="term" value="F:kinase activity"/>
    <property type="evidence" value="ECO:0007669"/>
    <property type="project" value="UniProtKB-KW"/>
</dbReference>
<evidence type="ECO:0000313" key="4">
    <source>
        <dbReference type="Proteomes" id="UP000092666"/>
    </source>
</evidence>
<feature type="compositionally biased region" description="Low complexity" evidence="1">
    <location>
        <begin position="56"/>
        <end position="68"/>
    </location>
</feature>
<dbReference type="InterPro" id="IPR029056">
    <property type="entry name" value="Ribokinase-like"/>
</dbReference>
<feature type="domain" description="Carbohydrate kinase PfkB" evidence="2">
    <location>
        <begin position="261"/>
        <end position="413"/>
    </location>
</feature>
<evidence type="ECO:0000256" key="1">
    <source>
        <dbReference type="SAM" id="MobiDB-lite"/>
    </source>
</evidence>
<name>A0A1B9GY23_9TREE</name>
<dbReference type="OrthoDB" id="497927at2759"/>
<reference evidence="4" key="2">
    <citation type="submission" date="2013-12" db="EMBL/GenBank/DDBJ databases">
        <title>Evolution of pathogenesis and genome organization in the Tremellales.</title>
        <authorList>
            <person name="Cuomo C."/>
            <person name="Litvintseva A."/>
            <person name="Heitman J."/>
            <person name="Chen Y."/>
            <person name="Sun S."/>
            <person name="Springer D."/>
            <person name="Dromer F."/>
            <person name="Young S."/>
            <person name="Zeng Q."/>
            <person name="Chapman S."/>
            <person name="Gujja S."/>
            <person name="Saif S."/>
            <person name="Birren B."/>
        </authorList>
    </citation>
    <scope>NUCLEOTIDE SEQUENCE [LARGE SCALE GENOMIC DNA]</scope>
    <source>
        <strain evidence="4">BCC8398</strain>
    </source>
</reference>
<dbReference type="InterPro" id="IPR011611">
    <property type="entry name" value="PfkB_dom"/>
</dbReference>